<evidence type="ECO:0000313" key="3">
    <source>
        <dbReference type="Proteomes" id="UP000029867"/>
    </source>
</evidence>
<dbReference type="Proteomes" id="UP000029867">
    <property type="component" value="Unassembled WGS sequence"/>
</dbReference>
<comment type="caution">
    <text evidence="2">The sequence shown here is derived from an EMBL/GenBank/DDBJ whole genome shotgun (WGS) entry which is preliminary data.</text>
</comment>
<protein>
    <submittedName>
        <fullName evidence="2">Uncharacterized protein</fullName>
    </submittedName>
</protein>
<organism evidence="2 3">
    <name type="scientific">Pichia kudriavzevii</name>
    <name type="common">Yeast</name>
    <name type="synonym">Issatchenkia orientalis</name>
    <dbReference type="NCBI Taxonomy" id="4909"/>
    <lineage>
        <taxon>Eukaryota</taxon>
        <taxon>Fungi</taxon>
        <taxon>Dikarya</taxon>
        <taxon>Ascomycota</taxon>
        <taxon>Saccharomycotina</taxon>
        <taxon>Pichiomycetes</taxon>
        <taxon>Pichiales</taxon>
        <taxon>Pichiaceae</taxon>
        <taxon>Pichia</taxon>
    </lineage>
</organism>
<sequence>MEEVALAYDAYMSAYEELIKSQRKSEAVVMKGLLSLRLTERDEARFTLSETPRLAISCVRIDVDENGVSTLRQDIKSTLVAEKTLETTSQERNGDKLRNRKDGKLSKGVVEATQEEANVPKVVDPAKLVHGGFNSLSMKVAQAESRVTVTKIINVINLRNKVMRLLEECQVDNHQ</sequence>
<gene>
    <name evidence="2" type="ORF">JL09_g5585</name>
</gene>
<proteinExistence type="predicted"/>
<dbReference type="AlphaFoldDB" id="A0A099NRS0"/>
<dbReference type="HOGENOM" id="CLU_1532774_0_0_1"/>
<evidence type="ECO:0000313" key="2">
    <source>
        <dbReference type="EMBL" id="KGK35265.1"/>
    </source>
</evidence>
<feature type="compositionally biased region" description="Basic and acidic residues" evidence="1">
    <location>
        <begin position="92"/>
        <end position="105"/>
    </location>
</feature>
<dbReference type="EMBL" id="JQFK01000809">
    <property type="protein sequence ID" value="KGK35265.1"/>
    <property type="molecule type" value="Genomic_DNA"/>
</dbReference>
<evidence type="ECO:0000256" key="1">
    <source>
        <dbReference type="SAM" id="MobiDB-lite"/>
    </source>
</evidence>
<feature type="region of interest" description="Disordered" evidence="1">
    <location>
        <begin position="87"/>
        <end position="106"/>
    </location>
</feature>
<name>A0A099NRS0_PICKU</name>
<accession>A0A099NRS0</accession>
<reference evidence="3" key="1">
    <citation type="journal article" date="2014" name="Microb. Cell Fact.">
        <title>Exploiting Issatchenkia orientalis SD108 for succinic acid production.</title>
        <authorList>
            <person name="Xiao H."/>
            <person name="Shao Z."/>
            <person name="Jiang Y."/>
            <person name="Dole S."/>
            <person name="Zhao H."/>
        </authorList>
    </citation>
    <scope>NUCLEOTIDE SEQUENCE [LARGE SCALE GENOMIC DNA]</scope>
    <source>
        <strain evidence="3">SD108</strain>
    </source>
</reference>